<organism evidence="1">
    <name type="scientific">Siphoviridae sp. ctWKa2</name>
    <dbReference type="NCBI Taxonomy" id="2825537"/>
    <lineage>
        <taxon>Viruses</taxon>
        <taxon>Duplodnaviria</taxon>
        <taxon>Heunggongvirae</taxon>
        <taxon>Uroviricota</taxon>
        <taxon>Caudoviricetes</taxon>
    </lineage>
</organism>
<protein>
    <submittedName>
        <fullName evidence="1">Uncharacterized protein</fullName>
    </submittedName>
</protein>
<sequence length="37" mass="4368">MTRNINEPIDEYIKYIKENAKRVNEFVRKLTGGKKNG</sequence>
<proteinExistence type="predicted"/>
<dbReference type="EMBL" id="BK015407">
    <property type="protein sequence ID" value="DAE05331.1"/>
    <property type="molecule type" value="Genomic_DNA"/>
</dbReference>
<reference evidence="1" key="1">
    <citation type="journal article" date="2021" name="Proc. Natl. Acad. Sci. U.S.A.">
        <title>A Catalog of Tens of Thousands of Viruses from Human Metagenomes Reveals Hidden Associations with Chronic Diseases.</title>
        <authorList>
            <person name="Tisza M.J."/>
            <person name="Buck C.B."/>
        </authorList>
    </citation>
    <scope>NUCLEOTIDE SEQUENCE</scope>
    <source>
        <strain evidence="1">CtWKa2</strain>
    </source>
</reference>
<evidence type="ECO:0000313" key="1">
    <source>
        <dbReference type="EMBL" id="DAE05331.1"/>
    </source>
</evidence>
<name>A0A8S5PFW0_9CAUD</name>
<accession>A0A8S5PFW0</accession>